<feature type="chain" id="PRO_5019178252" evidence="1">
    <location>
        <begin position="20"/>
        <end position="458"/>
    </location>
</feature>
<dbReference type="RefSeq" id="WP_127905205.1">
    <property type="nucleotide sequence ID" value="NZ_RQXX01000001.1"/>
</dbReference>
<dbReference type="Pfam" id="PF11150">
    <property type="entry name" value="DUF2927"/>
    <property type="match status" value="1"/>
</dbReference>
<protein>
    <submittedName>
        <fullName evidence="2">DUF2927 domain-containing protein</fullName>
    </submittedName>
</protein>
<accession>A0A438ALN7</accession>
<dbReference type="PROSITE" id="PS51257">
    <property type="entry name" value="PROKAR_LIPOPROTEIN"/>
    <property type="match status" value="1"/>
</dbReference>
<feature type="signal peptide" evidence="1">
    <location>
        <begin position="1"/>
        <end position="19"/>
    </location>
</feature>
<evidence type="ECO:0000313" key="2">
    <source>
        <dbReference type="EMBL" id="RVV99763.1"/>
    </source>
</evidence>
<dbReference type="AlphaFoldDB" id="A0A438ALN7"/>
<gene>
    <name evidence="2" type="ORF">EKE94_03560</name>
</gene>
<comment type="caution">
    <text evidence="2">The sequence shown here is derived from an EMBL/GenBank/DDBJ whole genome shotgun (WGS) entry which is preliminary data.</text>
</comment>
<dbReference type="EMBL" id="RQXX01000001">
    <property type="protein sequence ID" value="RVV99763.1"/>
    <property type="molecule type" value="Genomic_DNA"/>
</dbReference>
<keyword evidence="1" id="KW-0732">Signal</keyword>
<sequence>MTARIVAFLILALTLAACAPTRDVPTRRLVFTGELPPMRTFAGSRDDRPTRSNAAIARDFLDLSFSLESGRALPVLTRFEEPITIRSTGRNIPPSLSGDLDRLIGRLRQEAKLDITRVGPGTEASITVESVPRADLQRAVPQAACFVVPRLSSWEEFRKNRHTAVLDWTTLTTRTRMAVFIPSDVSPQEVRDCLHEEIAQALGPLNDLYRLDDSVFNDDNFNAVLTGFDMTVLRTYYAPELASGMTREEVAAQLPGILARVNPAGRGLPDPGPADVSRDWIDAVELSLGPATAPSRRLAAAKTAVRIATERGWHDSRLAFSLYVQGRLSLGIEPDLALASFLQSGAIYAANPATQVHKAHVAMQIAAFALSTGQADAAIEMVDDNTDAVARSQNAALLASLLMVKVEALELQGRLREAEAVRQTALGWARYGFGSDDEVRVRVGEIASLSPRRREEAS</sequence>
<name>A0A438ALN7_9RHOB</name>
<dbReference type="InterPro" id="IPR021323">
    <property type="entry name" value="DUF2927"/>
</dbReference>
<dbReference type="OrthoDB" id="7823193at2"/>
<dbReference type="Proteomes" id="UP000285908">
    <property type="component" value="Unassembled WGS sequence"/>
</dbReference>
<keyword evidence="3" id="KW-1185">Reference proteome</keyword>
<organism evidence="2 3">
    <name type="scientific">Mesobaculum littorinae</name>
    <dbReference type="NCBI Taxonomy" id="2486419"/>
    <lineage>
        <taxon>Bacteria</taxon>
        <taxon>Pseudomonadati</taxon>
        <taxon>Pseudomonadota</taxon>
        <taxon>Alphaproteobacteria</taxon>
        <taxon>Rhodobacterales</taxon>
        <taxon>Roseobacteraceae</taxon>
        <taxon>Mesobaculum</taxon>
    </lineage>
</organism>
<proteinExistence type="predicted"/>
<reference evidence="2 3" key="1">
    <citation type="submission" date="2018-11" db="EMBL/GenBank/DDBJ databases">
        <title>Mesobaculum littorinae gen. nov., sp. nov., isolated from Littorina scabra that represents a novel genus of the order Rhodobacteraceae.</title>
        <authorList>
            <person name="Li F."/>
        </authorList>
    </citation>
    <scope>NUCLEOTIDE SEQUENCE [LARGE SCALE GENOMIC DNA]</scope>
    <source>
        <strain evidence="2 3">M0103</strain>
    </source>
</reference>
<evidence type="ECO:0000256" key="1">
    <source>
        <dbReference type="SAM" id="SignalP"/>
    </source>
</evidence>
<evidence type="ECO:0000313" key="3">
    <source>
        <dbReference type="Proteomes" id="UP000285908"/>
    </source>
</evidence>